<dbReference type="GO" id="GO:0009254">
    <property type="term" value="P:peptidoglycan turnover"/>
    <property type="evidence" value="ECO:0007669"/>
    <property type="project" value="TreeGrafter"/>
</dbReference>
<dbReference type="AlphaFoldDB" id="A0A3B0UZ54"/>
<dbReference type="EC" id="3.2.1.52" evidence="3"/>
<evidence type="ECO:0000313" key="7">
    <source>
        <dbReference type="EMBL" id="VAW31752.1"/>
    </source>
</evidence>
<dbReference type="GO" id="GO:0005975">
    <property type="term" value="P:carbohydrate metabolic process"/>
    <property type="evidence" value="ECO:0007669"/>
    <property type="project" value="InterPro"/>
</dbReference>
<dbReference type="EMBL" id="UOEU01000286">
    <property type="protein sequence ID" value="VAW31752.1"/>
    <property type="molecule type" value="Genomic_DNA"/>
</dbReference>
<dbReference type="InterPro" id="IPR001764">
    <property type="entry name" value="Glyco_hydro_3_N"/>
</dbReference>
<evidence type="ECO:0000256" key="4">
    <source>
        <dbReference type="ARBA" id="ARBA00022801"/>
    </source>
</evidence>
<feature type="domain" description="Glycoside hydrolase family 3 N-terminal" evidence="6">
    <location>
        <begin position="52"/>
        <end position="402"/>
    </location>
</feature>
<evidence type="ECO:0000256" key="2">
    <source>
        <dbReference type="ARBA" id="ARBA00005336"/>
    </source>
</evidence>
<reference evidence="7" key="1">
    <citation type="submission" date="2018-06" db="EMBL/GenBank/DDBJ databases">
        <authorList>
            <person name="Zhirakovskaya E."/>
        </authorList>
    </citation>
    <scope>NUCLEOTIDE SEQUENCE</scope>
</reference>
<organism evidence="7">
    <name type="scientific">hydrothermal vent metagenome</name>
    <dbReference type="NCBI Taxonomy" id="652676"/>
    <lineage>
        <taxon>unclassified sequences</taxon>
        <taxon>metagenomes</taxon>
        <taxon>ecological metagenomes</taxon>
    </lineage>
</organism>
<gene>
    <name evidence="7" type="ORF">MNBD_CHLOROFLEXI01-1472</name>
</gene>
<feature type="non-terminal residue" evidence="7">
    <location>
        <position position="512"/>
    </location>
</feature>
<keyword evidence="5" id="KW-0326">Glycosidase</keyword>
<dbReference type="InterPro" id="IPR050226">
    <property type="entry name" value="NagZ_Beta-hexosaminidase"/>
</dbReference>
<name>A0A3B0UZ54_9ZZZZ</name>
<dbReference type="SUPFAM" id="SSF51445">
    <property type="entry name" value="(Trans)glycosidases"/>
    <property type="match status" value="1"/>
</dbReference>
<protein>
    <recommendedName>
        <fullName evidence="3">beta-N-acetylhexosaminidase</fullName>
        <ecNumber evidence="3">3.2.1.52</ecNumber>
    </recommendedName>
</protein>
<evidence type="ECO:0000256" key="5">
    <source>
        <dbReference type="ARBA" id="ARBA00023295"/>
    </source>
</evidence>
<dbReference type="InterPro" id="IPR036962">
    <property type="entry name" value="Glyco_hydro_3_N_sf"/>
</dbReference>
<sequence>MLIVKDVLRLWGTAVCLAILLLLRTGSTPAQAQDAPPNPQSIAAQALLDSMTVEERVGQLFLVTFEGDQATQESDIANLIADYRIGGVVLTASNNNLTGYGDLSNVPAQTIELINNLQNISLLGQSIQLSESSEIEEDIVPPTRTPSSEFTPIPLFIAINYEGDSYPNSAIHNGLTEVPSSMALGATWQPELAQRVGEVVGNELANLGINMLLGPSLDVLENPDPFSPSDLGVRTFGGDPYWVGVMGSAYTTGVHLGSDNQIAVIAKHFPGFGASDRPLHEEVPTVRKSLEQLRQIELAPFFAVTGAANSPEATVDGLLTTHIRYQGFQGNIRATTNPVSLDPLALAALLAQDDLSNWRNGGGITVSDALGVRAVERFYGTEQGFPHRVVAKDAFLAGNDLLYLSDFALGDAPYEEQLANIKDTILWFQERYVTDVAFQQQVDTAVLRILQLKLKLYKNEFSTENILTLVDNNTPIKSEAGSSTIIDVAQNGVTLIAPDPNELAERLLAPPN</sequence>
<accession>A0A3B0UZ54</accession>
<dbReference type="InterPro" id="IPR017853">
    <property type="entry name" value="GH"/>
</dbReference>
<comment type="catalytic activity">
    <reaction evidence="1">
        <text>Hydrolysis of terminal non-reducing N-acetyl-D-hexosamine residues in N-acetyl-beta-D-hexosaminides.</text>
        <dbReference type="EC" id="3.2.1.52"/>
    </reaction>
</comment>
<comment type="similarity">
    <text evidence="2">Belongs to the glycosyl hydrolase 3 family.</text>
</comment>
<keyword evidence="4" id="KW-0378">Hydrolase</keyword>
<dbReference type="PANTHER" id="PTHR30480:SF13">
    <property type="entry name" value="BETA-HEXOSAMINIDASE"/>
    <property type="match status" value="1"/>
</dbReference>
<dbReference type="Pfam" id="PF00933">
    <property type="entry name" value="Glyco_hydro_3"/>
    <property type="match status" value="1"/>
</dbReference>
<evidence type="ECO:0000256" key="3">
    <source>
        <dbReference type="ARBA" id="ARBA00012663"/>
    </source>
</evidence>
<evidence type="ECO:0000259" key="6">
    <source>
        <dbReference type="Pfam" id="PF00933"/>
    </source>
</evidence>
<dbReference type="Gene3D" id="3.20.20.300">
    <property type="entry name" value="Glycoside hydrolase, family 3, N-terminal domain"/>
    <property type="match status" value="1"/>
</dbReference>
<dbReference type="PANTHER" id="PTHR30480">
    <property type="entry name" value="BETA-HEXOSAMINIDASE-RELATED"/>
    <property type="match status" value="1"/>
</dbReference>
<dbReference type="GO" id="GO:0004563">
    <property type="term" value="F:beta-N-acetylhexosaminidase activity"/>
    <property type="evidence" value="ECO:0007669"/>
    <property type="project" value="UniProtKB-EC"/>
</dbReference>
<evidence type="ECO:0000256" key="1">
    <source>
        <dbReference type="ARBA" id="ARBA00001231"/>
    </source>
</evidence>
<proteinExistence type="inferred from homology"/>